<dbReference type="RefSeq" id="WP_249700170.1">
    <property type="nucleotide sequence ID" value="NZ_JAMFLX010000017.1"/>
</dbReference>
<proteinExistence type="predicted"/>
<name>A0ABT0PK83_9GAMM</name>
<dbReference type="NCBIfam" id="NF033563">
    <property type="entry name" value="transpos_IS30"/>
    <property type="match status" value="1"/>
</dbReference>
<accession>A0ABT0PK83</accession>
<dbReference type="InterPro" id="IPR051917">
    <property type="entry name" value="Transposase-Integrase"/>
</dbReference>
<comment type="caution">
    <text evidence="1">The sequence shown here is derived from an EMBL/GenBank/DDBJ whole genome shotgun (WGS) entry which is preliminary data.</text>
</comment>
<reference evidence="1 2" key="1">
    <citation type="submission" date="2022-05" db="EMBL/GenBank/DDBJ databases">
        <authorList>
            <person name="Park J.-S."/>
        </authorList>
    </citation>
    <scope>NUCLEOTIDE SEQUENCE [LARGE SCALE GENOMIC DNA]</scope>
    <source>
        <strain evidence="1 2">2012CJ34-2</strain>
    </source>
</reference>
<dbReference type="PANTHER" id="PTHR10948:SF23">
    <property type="entry name" value="TRANSPOSASE INSI FOR INSERTION SEQUENCE ELEMENT IS30A-RELATED"/>
    <property type="match status" value="1"/>
</dbReference>
<gene>
    <name evidence="1" type="ORF">M3P05_13135</name>
</gene>
<dbReference type="PANTHER" id="PTHR10948">
    <property type="entry name" value="TRANSPOSASE"/>
    <property type="match status" value="1"/>
</dbReference>
<evidence type="ECO:0000313" key="2">
    <source>
        <dbReference type="Proteomes" id="UP001203338"/>
    </source>
</evidence>
<protein>
    <submittedName>
        <fullName evidence="1">IS30 family transposase</fullName>
    </submittedName>
</protein>
<organism evidence="1 2">
    <name type="scientific">Parendozoicomonas callyspongiae</name>
    <dbReference type="NCBI Taxonomy" id="2942213"/>
    <lineage>
        <taxon>Bacteria</taxon>
        <taxon>Pseudomonadati</taxon>
        <taxon>Pseudomonadota</taxon>
        <taxon>Gammaproteobacteria</taxon>
        <taxon>Oceanospirillales</taxon>
        <taxon>Endozoicomonadaceae</taxon>
        <taxon>Parendozoicomonas</taxon>
    </lineage>
</organism>
<dbReference type="EMBL" id="JAMFLX010000017">
    <property type="protein sequence ID" value="MCL6270868.1"/>
    <property type="molecule type" value="Genomic_DNA"/>
</dbReference>
<keyword evidence="2" id="KW-1185">Reference proteome</keyword>
<dbReference type="InterPro" id="IPR053392">
    <property type="entry name" value="Transposase_IS30-like"/>
</dbReference>
<dbReference type="Proteomes" id="UP001203338">
    <property type="component" value="Unassembled WGS sequence"/>
</dbReference>
<sequence>MKVELPDVALSHTTIYQRIANDKVQGGSLYKDLPRFGKRRCKGGKRKAGRSLIPNRVNISERPEIVDLRSRLGDREGDTVYGQDAHLVTLVDHKSRFTLIKKVDTKHADIVADAMVELLKRVSSA</sequence>
<evidence type="ECO:0000313" key="1">
    <source>
        <dbReference type="EMBL" id="MCL6270868.1"/>
    </source>
</evidence>